<feature type="compositionally biased region" description="Basic and acidic residues" evidence="1">
    <location>
        <begin position="228"/>
        <end position="243"/>
    </location>
</feature>
<feature type="compositionally biased region" description="Acidic residues" evidence="1">
    <location>
        <begin position="187"/>
        <end position="197"/>
    </location>
</feature>
<name>A0A9P6GJ96_9PLEO</name>
<gene>
    <name evidence="2" type="ORF">PMIN01_04456</name>
</gene>
<feature type="compositionally biased region" description="Basic residues" evidence="1">
    <location>
        <begin position="158"/>
        <end position="168"/>
    </location>
</feature>
<dbReference type="AlphaFoldDB" id="A0A9P6GJ96"/>
<feature type="compositionally biased region" description="Polar residues" evidence="1">
    <location>
        <begin position="1"/>
        <end position="18"/>
    </location>
</feature>
<feature type="compositionally biased region" description="Polar residues" evidence="1">
    <location>
        <begin position="86"/>
        <end position="95"/>
    </location>
</feature>
<keyword evidence="3" id="KW-1185">Reference proteome</keyword>
<dbReference type="EMBL" id="WJXW01000004">
    <property type="protein sequence ID" value="KAF9736677.1"/>
    <property type="molecule type" value="Genomic_DNA"/>
</dbReference>
<comment type="caution">
    <text evidence="2">The sequence shown here is derived from an EMBL/GenBank/DDBJ whole genome shotgun (WGS) entry which is preliminary data.</text>
</comment>
<proteinExistence type="predicted"/>
<dbReference type="OrthoDB" id="3946385at2759"/>
<evidence type="ECO:0000313" key="3">
    <source>
        <dbReference type="Proteomes" id="UP000756921"/>
    </source>
</evidence>
<protein>
    <submittedName>
        <fullName evidence="2">Uncharacterized protein</fullName>
    </submittedName>
</protein>
<feature type="compositionally biased region" description="Polar residues" evidence="1">
    <location>
        <begin position="58"/>
        <end position="77"/>
    </location>
</feature>
<feature type="region of interest" description="Disordered" evidence="1">
    <location>
        <begin position="1"/>
        <end position="132"/>
    </location>
</feature>
<feature type="region of interest" description="Disordered" evidence="1">
    <location>
        <begin position="361"/>
        <end position="397"/>
    </location>
</feature>
<evidence type="ECO:0000256" key="1">
    <source>
        <dbReference type="SAM" id="MobiDB-lite"/>
    </source>
</evidence>
<feature type="compositionally biased region" description="Polar residues" evidence="1">
    <location>
        <begin position="172"/>
        <end position="185"/>
    </location>
</feature>
<evidence type="ECO:0000313" key="2">
    <source>
        <dbReference type="EMBL" id="KAF9736677.1"/>
    </source>
</evidence>
<organism evidence="2 3">
    <name type="scientific">Paraphaeosphaeria minitans</name>
    <dbReference type="NCBI Taxonomy" id="565426"/>
    <lineage>
        <taxon>Eukaryota</taxon>
        <taxon>Fungi</taxon>
        <taxon>Dikarya</taxon>
        <taxon>Ascomycota</taxon>
        <taxon>Pezizomycotina</taxon>
        <taxon>Dothideomycetes</taxon>
        <taxon>Pleosporomycetidae</taxon>
        <taxon>Pleosporales</taxon>
        <taxon>Massarineae</taxon>
        <taxon>Didymosphaeriaceae</taxon>
        <taxon>Paraphaeosphaeria</taxon>
    </lineage>
</organism>
<reference evidence="2" key="1">
    <citation type="journal article" date="2020" name="Mol. Plant Microbe Interact.">
        <title>Genome Sequence of the Biocontrol Agent Coniothyrium minitans strain Conio (IMI 134523).</title>
        <authorList>
            <person name="Patel D."/>
            <person name="Shittu T.A."/>
            <person name="Baroncelli R."/>
            <person name="Muthumeenakshi S."/>
            <person name="Osborne T.H."/>
            <person name="Janganan T.K."/>
            <person name="Sreenivasaprasad S."/>
        </authorList>
    </citation>
    <scope>NUCLEOTIDE SEQUENCE</scope>
    <source>
        <strain evidence="2">Conio</strain>
    </source>
</reference>
<feature type="region of interest" description="Disordered" evidence="1">
    <location>
        <begin position="294"/>
        <end position="340"/>
    </location>
</feature>
<dbReference type="Proteomes" id="UP000756921">
    <property type="component" value="Unassembled WGS sequence"/>
</dbReference>
<feature type="compositionally biased region" description="Basic and acidic residues" evidence="1">
    <location>
        <begin position="198"/>
        <end position="214"/>
    </location>
</feature>
<sequence length="397" mass="42395">MNAMSSKNQSPGSSVATSQPKQARPKKAAVPVPAEQNVAGRAGSAGGILLEKERTAKGSASTQTLKSTAKPTASTSAEVKGKDAATTPNAAASTGPNRQRRRPRKLNRDVPTQDAPPAAVPTSVTPAPTTELEALKCRVRGLEAKVEELYQSAEGRNRSPRRRGKSRKNSSTQSVPTIKNPSAGNEQEGEEEEEADEELVRVEEELESARRDLEVYQPRRRPKGKRTTSGEKEYIEEIPRGDGEEMLNNEGRQVTLSGSYRIPLPATLDMKDVKTIQSGVSAAQNVARSFLEQRRTARATWSTQPAPGAASARSTTTPRPNRKTSSMEVTKEADGKSWGEWFGGYSVAISRAVKTIEAEAAVESQRAQVGAPGAGSGTKKASGKRPTARGRQSDGPA</sequence>
<accession>A0A9P6GJ96</accession>
<feature type="compositionally biased region" description="Low complexity" evidence="1">
    <location>
        <begin position="115"/>
        <end position="130"/>
    </location>
</feature>
<feature type="compositionally biased region" description="Polar residues" evidence="1">
    <location>
        <begin position="312"/>
        <end position="328"/>
    </location>
</feature>
<feature type="region of interest" description="Disordered" evidence="1">
    <location>
        <begin position="146"/>
        <end position="248"/>
    </location>
</feature>